<accession>A0ACB8B333</accession>
<evidence type="ECO:0000313" key="1">
    <source>
        <dbReference type="EMBL" id="KAH7919273.1"/>
    </source>
</evidence>
<dbReference type="EMBL" id="MU266676">
    <property type="protein sequence ID" value="KAH7919273.1"/>
    <property type="molecule type" value="Genomic_DNA"/>
</dbReference>
<keyword evidence="2" id="KW-1185">Reference proteome</keyword>
<organism evidence="1 2">
    <name type="scientific">Leucogyrophana mollusca</name>
    <dbReference type="NCBI Taxonomy" id="85980"/>
    <lineage>
        <taxon>Eukaryota</taxon>
        <taxon>Fungi</taxon>
        <taxon>Dikarya</taxon>
        <taxon>Basidiomycota</taxon>
        <taxon>Agaricomycotina</taxon>
        <taxon>Agaricomycetes</taxon>
        <taxon>Agaricomycetidae</taxon>
        <taxon>Boletales</taxon>
        <taxon>Boletales incertae sedis</taxon>
        <taxon>Leucogyrophana</taxon>
    </lineage>
</organism>
<gene>
    <name evidence="1" type="ORF">BV22DRAFT_1133961</name>
</gene>
<comment type="caution">
    <text evidence="1">The sequence shown here is derived from an EMBL/GenBank/DDBJ whole genome shotgun (WGS) entry which is preliminary data.</text>
</comment>
<proteinExistence type="predicted"/>
<protein>
    <submittedName>
        <fullName evidence="1">Nitrate reductase</fullName>
    </submittedName>
</protein>
<name>A0ACB8B333_9AGAM</name>
<evidence type="ECO:0000313" key="2">
    <source>
        <dbReference type="Proteomes" id="UP000790709"/>
    </source>
</evidence>
<reference evidence="1" key="1">
    <citation type="journal article" date="2021" name="New Phytol.">
        <title>Evolutionary innovations through gain and loss of genes in the ectomycorrhizal Boletales.</title>
        <authorList>
            <person name="Wu G."/>
            <person name="Miyauchi S."/>
            <person name="Morin E."/>
            <person name="Kuo A."/>
            <person name="Drula E."/>
            <person name="Varga T."/>
            <person name="Kohler A."/>
            <person name="Feng B."/>
            <person name="Cao Y."/>
            <person name="Lipzen A."/>
            <person name="Daum C."/>
            <person name="Hundley H."/>
            <person name="Pangilinan J."/>
            <person name="Johnson J."/>
            <person name="Barry K."/>
            <person name="LaButti K."/>
            <person name="Ng V."/>
            <person name="Ahrendt S."/>
            <person name="Min B."/>
            <person name="Choi I.G."/>
            <person name="Park H."/>
            <person name="Plett J.M."/>
            <person name="Magnuson J."/>
            <person name="Spatafora J.W."/>
            <person name="Nagy L.G."/>
            <person name="Henrissat B."/>
            <person name="Grigoriev I.V."/>
            <person name="Yang Z.L."/>
            <person name="Xu J."/>
            <person name="Martin F.M."/>
        </authorList>
    </citation>
    <scope>NUCLEOTIDE SEQUENCE</scope>
    <source>
        <strain evidence="1">KUC20120723A-06</strain>
    </source>
</reference>
<sequence length="884" mass="98052">MSATAVPATRFKHANLKVLLGNDLPPSPPATEDLSSNSTDSAYISDGEPVTIPLPPPSNIATAVLDLDKATPDSHVPRDHRLIRLTGVHPFNVEPPLNDLFENGFLTPPELFFVRNHGPVPQICEQDVANWDFSIEGLVERPMMVSLKQLISEFEQITIPATLVCAGNRRKEQNQVRKSNGFSWGPSGLSTALFTGVLMSQVLQRARPTRRAKFVCMEGCDKLPNGSYGTSIRLSLAMDPAKGVMLAHMMNGEQLTLDHGLPLRVVVPGQIGGRSVKWLRRLILTDTPSENWYHIFDNRVLPTSVSPEEASNNHSWWKDERYVIKDLNVNSAIARPAHNEKVSAKETDTYVAKGYAYAGGGRRVSRVEVSLDKGRTWRLADIDYPEDLYRDADDYIIYNSRLDMGWRDTCFCWCFWSIDIPIVDLKNASDIVVRAMDEAMNLQPKDMYWSVLGMMNNPWFRVVIHAEGDEIWFEHPTLPALMPGGWMERVQAAGGDLTNGAWGEKIGDGQSVVVKATEIKMTNDAVKRDISIEELQQHGESPWFVVDGNVYDGTAYLNEHPGGPGSIIAAAGLDVTEEFTAIHSEVAKAMMSKYHIGSLDAAGRAVLHGNDEAVADDDSPSFLDRRAWKPATLISKVHVSWDTRLFTFSLSRADQVIGLPIGQHLLMRVRHPKTQEIILRAYTPISETSKRGVVDVLVKLYLGSDTRAGGKMTMALDALPIHSTIDFKGPLGRFEYLGRGRVLLSDKPAHHVSTFVMICGGSGITPIFQVLRAIMQDDGDRTQCVVLDGNRRVEDILCRQELDGFVAIGGTTKCKIIHTLSQPGDEEGWSGLRGRIDQKLIREHAGGLVRDDTMVLVCGPDALEKNVHSILLDEGWKEEQLVFF</sequence>
<dbReference type="Proteomes" id="UP000790709">
    <property type="component" value="Unassembled WGS sequence"/>
</dbReference>